<dbReference type="InterPro" id="IPR037701">
    <property type="entry name" value="Pom152"/>
</dbReference>
<sequence>MSATPNVRFGAYPQTPVSVRAARNALPPTPSPKPSKHGQQQQQQQPLSPPKRRLFFDPSQLSPVSSWGALGRGLGSGSSIGSSSSIRSAQPSHQSSTGPAGAGSGNNNGQPGGGAAGAAAGEEPSGPVISLDVIDAPTQRFYAVALYIGLMAWKGYDWVQLMDDNAESFWLFLKWVGLDFLFLFGLPELRVPWLELSQPFVIFLFLCHAVTDYLLMFNIGLPWHAWILGLFKVFYDRELSISERYVKASSILHNSSLISGRQIINILPEGSAVLNPDGLPFCVSGGGDGGSSSSSATTTASLPLYFNATIPAEVELVRIDLDTNEEETLRLKPNQLKDIAKLVKRQAQQAAADGASSAAVRYDVPVKKTGAYRLGHVLDEYKLDVQRPTPLTFVVACPGARVGNRPASSLAAKWSSSASSSTAPTTRCHGDLSDLLIEVDGTPPLKIVYSRTINGKDHSFHFQSLQPEGFTSPLLGTIPARSPPSSSSSSSSSLSSGSDTMDADSMVLANLPTEGGTDISWARSRHVTVGLNETMHVGGEWQYSIDEVHDAFGNVAIYNELLDDQHDIRPQPPKHLVQNFLVRERPRVRFAGCDLRQPLKVARGRSTRLPVRYELPGVRRPEDSMAHTLSWQFSPIDTLTKTGDHGDVVSTETFTARNADDVPSISAPGLYTLKSVSSNACEGEVQEPASCLLLNPLEPKLAVRAEGIPDSCGGNSIGLRVDLDLVGTPPFLVRYDVSSNGVVRHEKVTVPGMRYQLELVPRVAGNHKYIFRSIDDAVYKAQPLAGAEMALEQNVKPAARASIDHPSGKINACLQDTVSVDVTLSGEAPFTLEYVLLHEGKRRAFKQDHIETYRYRIETPALAQGGEYTLALTSVHDRSGCRTFLQGTGGELKIAVRRQRPRAAFGLVENKRRILAVEGASVRLPLRLTGEGPWTVSYENMGTDYDASRDSPIQGEREDQDKEQSQVVAAAAAAKRGELITRKLTSGNDFLDVSERGTYKIFGVIDNQCYGVVDPAASLFEVDWFPRPQLAVVQTDAVQRQHDNLFVKHDVCEGDIDGFEIDLRGAPPYHVEYDVRHKPAKGSQSSLIHKELDAALGRASIQMDTSRAGTYRYEFAPPADSLYNSHRPRAGNKGARSSQAASSPPPPLVLQQTVYAKPTAVFAKAGQSYKYCMTEQADEDRIPMVLTGVPPFAVEIEIKHPGSAAAETYRLSSIPTHTYDLQIPRTHLRPGTQQVRIRKVRDARGCQQKTDELVGLGSGTSGGDKQLVAAGAGGAGAGVGAGAGAAATVQVQLFEPPAIYALETRTDFCVGERLGYTLSGTPPFDVWYTFAGVARQARSTTTSFRRVAEAPGVFTITAVGDRASACRAAVNLTRTIHPLPSVRVSQGRTAQVAIHEGGAVPVVLEFGGTPPFEYTYTRSTNVRPGQRSQVLETRHDVSYEAVAVLQASQEGTYEVVAVKDRYCAFSTQRGAEGSGGGGGGDGKLK</sequence>
<evidence type="ECO:0000313" key="8">
    <source>
        <dbReference type="Proteomes" id="UP000076874"/>
    </source>
</evidence>
<dbReference type="Pfam" id="PF24312">
    <property type="entry name" value="Ig-like_POM152"/>
    <property type="match status" value="3"/>
</dbReference>
<reference evidence="7 8" key="1">
    <citation type="journal article" date="2016" name="Genome Biol. Evol.">
        <title>Divergent and convergent evolution of fungal pathogenicity.</title>
        <authorList>
            <person name="Shang Y."/>
            <person name="Xiao G."/>
            <person name="Zheng P."/>
            <person name="Cen K."/>
            <person name="Zhan S."/>
            <person name="Wang C."/>
        </authorList>
    </citation>
    <scope>NUCLEOTIDE SEQUENCE [LARGE SCALE GENOMIC DNA]</scope>
    <source>
        <strain evidence="7 8">RCEF 264</strain>
    </source>
</reference>
<feature type="domain" description="Nucleoporin POM152 Ig-like" evidence="4">
    <location>
        <begin position="900"/>
        <end position="1018"/>
    </location>
</feature>
<evidence type="ECO:0000259" key="6">
    <source>
        <dbReference type="Pfam" id="PF24527"/>
    </source>
</evidence>
<feature type="compositionally biased region" description="Gly residues" evidence="1">
    <location>
        <begin position="100"/>
        <end position="116"/>
    </location>
</feature>
<proteinExistence type="predicted"/>
<dbReference type="Pfam" id="PF23664">
    <property type="entry name" value="Ig_Pom152"/>
    <property type="match status" value="2"/>
</dbReference>
<dbReference type="Proteomes" id="UP000076874">
    <property type="component" value="Unassembled WGS sequence"/>
</dbReference>
<keyword evidence="8" id="KW-1185">Reference proteome</keyword>
<dbReference type="GO" id="GO:0017056">
    <property type="term" value="F:structural constituent of nuclear pore"/>
    <property type="evidence" value="ECO:0007669"/>
    <property type="project" value="InterPro"/>
</dbReference>
<dbReference type="InterPro" id="IPR056541">
    <property type="entry name" value="Ig-like_POM152"/>
</dbReference>
<dbReference type="EMBL" id="AZHD01000015">
    <property type="protein sequence ID" value="OAA56959.1"/>
    <property type="molecule type" value="Genomic_DNA"/>
</dbReference>
<dbReference type="Pfam" id="PF24527">
    <property type="entry name" value="Ig-like_Pom152_9"/>
    <property type="match status" value="1"/>
</dbReference>
<evidence type="ECO:0000259" key="4">
    <source>
        <dbReference type="Pfam" id="PF24312"/>
    </source>
</evidence>
<dbReference type="PANTHER" id="PTHR28206">
    <property type="entry name" value="NUCLEOPORIN POM152"/>
    <property type="match status" value="1"/>
</dbReference>
<name>A0A167PRX7_9HYPO</name>
<dbReference type="InterPro" id="IPR056542">
    <property type="entry name" value="Ig-like_POM152_1st"/>
</dbReference>
<dbReference type="Pfam" id="PF24519">
    <property type="entry name" value="Ig-like_Pom152_1"/>
    <property type="match status" value="1"/>
</dbReference>
<dbReference type="OrthoDB" id="5529162at2759"/>
<feature type="domain" description="Nucleoporin POM152 Ig-like" evidence="4">
    <location>
        <begin position="1380"/>
        <end position="1466"/>
    </location>
</feature>
<dbReference type="GO" id="GO:0006999">
    <property type="term" value="P:nuclear pore organization"/>
    <property type="evidence" value="ECO:0007669"/>
    <property type="project" value="TreeGrafter"/>
</dbReference>
<feature type="domain" description="Nucleoporin POM152 immunoglobulin-like" evidence="2">
    <location>
        <begin position="695"/>
        <end position="797"/>
    </location>
</feature>
<evidence type="ECO:0000313" key="7">
    <source>
        <dbReference type="EMBL" id="OAA56959.1"/>
    </source>
</evidence>
<feature type="domain" description="Nucleoporin POM152 Ig-like" evidence="4">
    <location>
        <begin position="585"/>
        <end position="691"/>
    </location>
</feature>
<comment type="caution">
    <text evidence="7">The sequence shown here is derived from an EMBL/GenBank/DDBJ whole genome shotgun (WGS) entry which is preliminary data.</text>
</comment>
<dbReference type="InterPro" id="IPR056543">
    <property type="entry name" value="Ig-like_POM152_9th"/>
</dbReference>
<accession>A0A167PRX7</accession>
<dbReference type="STRING" id="1081102.A0A167PRX7"/>
<feature type="compositionally biased region" description="Low complexity" evidence="1">
    <location>
        <begin position="483"/>
        <end position="498"/>
    </location>
</feature>
<feature type="region of interest" description="Disordered" evidence="1">
    <location>
        <begin position="78"/>
        <end position="121"/>
    </location>
</feature>
<feature type="domain" description="Nucleoporin POM152 first Ig-like" evidence="5">
    <location>
        <begin position="271"/>
        <end position="394"/>
    </location>
</feature>
<evidence type="ECO:0000259" key="3">
    <source>
        <dbReference type="Pfam" id="PF24097"/>
    </source>
</evidence>
<evidence type="ECO:0000256" key="1">
    <source>
        <dbReference type="SAM" id="MobiDB-lite"/>
    </source>
</evidence>
<feature type="region of interest" description="Disordered" evidence="1">
    <location>
        <begin position="1"/>
        <end position="60"/>
    </location>
</feature>
<evidence type="ECO:0000259" key="2">
    <source>
        <dbReference type="Pfam" id="PF23664"/>
    </source>
</evidence>
<protein>
    <submittedName>
        <fullName evidence="7">Nuclear envelope pore membrane protein</fullName>
    </submittedName>
</protein>
<feature type="domain" description="Nucleoporin POM152 immunoglobulin-like" evidence="2">
    <location>
        <begin position="1049"/>
        <end position="1131"/>
    </location>
</feature>
<feature type="compositionally biased region" description="Low complexity" evidence="1">
    <location>
        <begin position="37"/>
        <end position="46"/>
    </location>
</feature>
<dbReference type="InterPro" id="IPR056544">
    <property type="entry name" value="Ig_POM152"/>
</dbReference>
<dbReference type="InterPro" id="IPR056540">
    <property type="entry name" value="TMD_POM152"/>
</dbReference>
<dbReference type="GO" id="GO:0070762">
    <property type="term" value="C:nuclear pore transmembrane ring"/>
    <property type="evidence" value="ECO:0007669"/>
    <property type="project" value="TreeGrafter"/>
</dbReference>
<feature type="region of interest" description="Disordered" evidence="1">
    <location>
        <begin position="942"/>
        <end position="963"/>
    </location>
</feature>
<feature type="compositionally biased region" description="Low complexity" evidence="1">
    <location>
        <begin position="79"/>
        <end position="99"/>
    </location>
</feature>
<evidence type="ECO:0000259" key="5">
    <source>
        <dbReference type="Pfam" id="PF24519"/>
    </source>
</evidence>
<feature type="region of interest" description="Disordered" evidence="1">
    <location>
        <begin position="473"/>
        <end position="501"/>
    </location>
</feature>
<feature type="domain" description="Nucleoporin POM152 ninth Ig-like" evidence="6">
    <location>
        <begin position="1297"/>
        <end position="1374"/>
    </location>
</feature>
<organism evidence="7 8">
    <name type="scientific">Niveomyces insectorum RCEF 264</name>
    <dbReference type="NCBI Taxonomy" id="1081102"/>
    <lineage>
        <taxon>Eukaryota</taxon>
        <taxon>Fungi</taxon>
        <taxon>Dikarya</taxon>
        <taxon>Ascomycota</taxon>
        <taxon>Pezizomycotina</taxon>
        <taxon>Sordariomycetes</taxon>
        <taxon>Hypocreomycetidae</taxon>
        <taxon>Hypocreales</taxon>
        <taxon>Cordycipitaceae</taxon>
        <taxon>Niveomyces</taxon>
    </lineage>
</organism>
<dbReference type="Pfam" id="PF24097">
    <property type="entry name" value="TMD_POM152"/>
    <property type="match status" value="1"/>
</dbReference>
<feature type="domain" description="Nucleoporin POM152 N-terminal transmembrane" evidence="3">
    <location>
        <begin position="135"/>
        <end position="219"/>
    </location>
</feature>
<feature type="region of interest" description="Disordered" evidence="1">
    <location>
        <begin position="1120"/>
        <end position="1147"/>
    </location>
</feature>
<dbReference type="GO" id="GO:0006606">
    <property type="term" value="P:protein import into nucleus"/>
    <property type="evidence" value="ECO:0007669"/>
    <property type="project" value="TreeGrafter"/>
</dbReference>
<dbReference type="PANTHER" id="PTHR28206:SF1">
    <property type="entry name" value="NUCLEOPORIN POM152"/>
    <property type="match status" value="1"/>
</dbReference>
<gene>
    <name evidence="7" type="ORF">SPI_07340</name>
</gene>